<keyword evidence="2 8" id="KW-0645">Protease</keyword>
<evidence type="ECO:0000313" key="10">
    <source>
        <dbReference type="Proteomes" id="UP001595528"/>
    </source>
</evidence>
<gene>
    <name evidence="9" type="ORF">ACFOGJ_26330</name>
</gene>
<keyword evidence="10" id="KW-1185">Reference proteome</keyword>
<evidence type="ECO:0000256" key="4">
    <source>
        <dbReference type="ARBA" id="ARBA00022801"/>
    </source>
</evidence>
<evidence type="ECO:0000313" key="9">
    <source>
        <dbReference type="EMBL" id="MFC3230789.1"/>
    </source>
</evidence>
<keyword evidence="5" id="KW-0190">Covalent protein-DNA linkage</keyword>
<organism evidence="9 10">
    <name type="scientific">Marinibaculum pumilum</name>
    <dbReference type="NCBI Taxonomy" id="1766165"/>
    <lineage>
        <taxon>Bacteria</taxon>
        <taxon>Pseudomonadati</taxon>
        <taxon>Pseudomonadota</taxon>
        <taxon>Alphaproteobacteria</taxon>
        <taxon>Rhodospirillales</taxon>
        <taxon>Rhodospirillaceae</taxon>
        <taxon>Marinibaculum</taxon>
    </lineage>
</organism>
<evidence type="ECO:0000256" key="6">
    <source>
        <dbReference type="ARBA" id="ARBA00023125"/>
    </source>
</evidence>
<proteinExistence type="inferred from homology"/>
<protein>
    <recommendedName>
        <fullName evidence="8">Abasic site processing protein</fullName>
        <ecNumber evidence="8">3.4.-.-</ecNumber>
    </recommendedName>
</protein>
<reference evidence="10" key="1">
    <citation type="journal article" date="2019" name="Int. J. Syst. Evol. Microbiol.">
        <title>The Global Catalogue of Microorganisms (GCM) 10K type strain sequencing project: providing services to taxonomists for standard genome sequencing and annotation.</title>
        <authorList>
            <consortium name="The Broad Institute Genomics Platform"/>
            <consortium name="The Broad Institute Genome Sequencing Center for Infectious Disease"/>
            <person name="Wu L."/>
            <person name="Ma J."/>
        </authorList>
    </citation>
    <scope>NUCLEOTIDE SEQUENCE [LARGE SCALE GENOMIC DNA]</scope>
    <source>
        <strain evidence="10">KCTC 42964</strain>
    </source>
</reference>
<evidence type="ECO:0000256" key="5">
    <source>
        <dbReference type="ARBA" id="ARBA00023124"/>
    </source>
</evidence>
<dbReference type="Pfam" id="PF02586">
    <property type="entry name" value="SRAP"/>
    <property type="match status" value="1"/>
</dbReference>
<dbReference type="InterPro" id="IPR036590">
    <property type="entry name" value="SRAP-like"/>
</dbReference>
<comment type="similarity">
    <text evidence="1 8">Belongs to the SOS response-associated peptidase family.</text>
</comment>
<dbReference type="RefSeq" id="WP_379906245.1">
    <property type="nucleotide sequence ID" value="NZ_JBHRTR010000049.1"/>
</dbReference>
<evidence type="ECO:0000256" key="3">
    <source>
        <dbReference type="ARBA" id="ARBA00022763"/>
    </source>
</evidence>
<comment type="caution">
    <text evidence="9">The sequence shown here is derived from an EMBL/GenBank/DDBJ whole genome shotgun (WGS) entry which is preliminary data.</text>
</comment>
<dbReference type="InterPro" id="IPR003738">
    <property type="entry name" value="SRAP"/>
</dbReference>
<evidence type="ECO:0000256" key="1">
    <source>
        <dbReference type="ARBA" id="ARBA00008136"/>
    </source>
</evidence>
<dbReference type="Proteomes" id="UP001595528">
    <property type="component" value="Unassembled WGS sequence"/>
</dbReference>
<accession>A0ABV7L867</accession>
<evidence type="ECO:0000256" key="7">
    <source>
        <dbReference type="ARBA" id="ARBA00023239"/>
    </source>
</evidence>
<dbReference type="EC" id="3.4.-.-" evidence="8"/>
<keyword evidence="7" id="KW-0456">Lyase</keyword>
<sequence length="253" mass="27346">MCGRYSLTTPPEAMRRLFGFEALPNLPPRYNVAPTQEAPVVLPAGEPDGDGLRPQRTLAQRTLAMARWGLLPPFAKSPADGARMINARAETVATKPAFRRAFAKRRCLVPADGFYEWQKLGDGPKAAKQPWRIGLKGGAPFAFAGLFETWQPPLPEDVDAEATAGAPILSFTIITTTANAAIEKIHPRMPVMLAEADHDLWLSGAAEPAALQALLRPFPAEAMGYYRVSTRVNAVRNDDAECIAPLTAGGTED</sequence>
<name>A0ABV7L867_9PROT</name>
<dbReference type="PANTHER" id="PTHR13604">
    <property type="entry name" value="DC12-RELATED"/>
    <property type="match status" value="1"/>
</dbReference>
<dbReference type="GO" id="GO:0016787">
    <property type="term" value="F:hydrolase activity"/>
    <property type="evidence" value="ECO:0007669"/>
    <property type="project" value="UniProtKB-KW"/>
</dbReference>
<keyword evidence="6" id="KW-0238">DNA-binding</keyword>
<evidence type="ECO:0000256" key="2">
    <source>
        <dbReference type="ARBA" id="ARBA00022670"/>
    </source>
</evidence>
<dbReference type="EMBL" id="JBHRTR010000049">
    <property type="protein sequence ID" value="MFC3230789.1"/>
    <property type="molecule type" value="Genomic_DNA"/>
</dbReference>
<dbReference type="PANTHER" id="PTHR13604:SF0">
    <property type="entry name" value="ABASIC SITE PROCESSING PROTEIN HMCES"/>
    <property type="match status" value="1"/>
</dbReference>
<evidence type="ECO:0000256" key="8">
    <source>
        <dbReference type="RuleBase" id="RU364100"/>
    </source>
</evidence>
<keyword evidence="4 8" id="KW-0378">Hydrolase</keyword>
<keyword evidence="3" id="KW-0227">DNA damage</keyword>
<dbReference type="Gene3D" id="3.90.1680.10">
    <property type="entry name" value="SOS response associated peptidase-like"/>
    <property type="match status" value="1"/>
</dbReference>
<dbReference type="SUPFAM" id="SSF143081">
    <property type="entry name" value="BB1717-like"/>
    <property type="match status" value="1"/>
</dbReference>